<evidence type="ECO:0000313" key="2">
    <source>
        <dbReference type="EMBL" id="PMS25947.1"/>
    </source>
</evidence>
<evidence type="ECO:0000313" key="3">
    <source>
        <dbReference type="Proteomes" id="UP000235659"/>
    </source>
</evidence>
<dbReference type="RefSeq" id="WP_102635273.1">
    <property type="nucleotide sequence ID" value="NZ_CADIJZ010000027.1"/>
</dbReference>
<evidence type="ECO:0000313" key="4">
    <source>
        <dbReference type="Proteomes" id="UP000494205"/>
    </source>
</evidence>
<dbReference type="AlphaFoldDB" id="A0A2N7W967"/>
<dbReference type="EMBL" id="PNXY01000026">
    <property type="protein sequence ID" value="PMS25947.1"/>
    <property type="molecule type" value="Genomic_DNA"/>
</dbReference>
<dbReference type="Proteomes" id="UP000235659">
    <property type="component" value="Unassembled WGS sequence"/>
</dbReference>
<name>A0A2N7W967_9BURK</name>
<protein>
    <recommendedName>
        <fullName evidence="5">Morphogenetic protein</fullName>
    </recommendedName>
</protein>
<reference evidence="1 4" key="2">
    <citation type="submission" date="2020-04" db="EMBL/GenBank/DDBJ databases">
        <authorList>
            <person name="De Canck E."/>
        </authorList>
    </citation>
    <scope>NUCLEOTIDE SEQUENCE [LARGE SCALE GENOMIC DNA]</scope>
    <source>
        <strain evidence="1 4">LMG 27174</strain>
    </source>
</reference>
<sequence length="241" mass="27425">MKERPILFSGAMVRALLDGSKTQTRRILKQASGPSLSVDCDDRGLAELSWLHGDGPGHEVHERIQRVPCPYGEPGDRLWVRESFWGCDAPGYGDQPCVVYDDEWHGKEYRAAEIRPWARKFGRIPSIHMPRDCSRITLEITGVRVERLQDISEQDALAEGVESPDAERDEHDWSICPQCGGTRLYDAIGPNLGVMPDTDCRKCDTHAKRYRNSWDSLNAARGYGWDTNPWVWIVEFKRVAE</sequence>
<gene>
    <name evidence="2" type="ORF">C0Z16_27820</name>
    <name evidence="1" type="ORF">LMG27174_05735</name>
</gene>
<accession>A0A2N7W967</accession>
<reference evidence="2 3" key="1">
    <citation type="submission" date="2018-01" db="EMBL/GenBank/DDBJ databases">
        <title>Whole genome analyses suggest that Burkholderia sensu lato contains two further novel genera in the rhizoxinica-symbiotica group Mycetohabitans gen. nov., and Trinickia gen. nov.: implications for the evolution of diazotrophy and nodulation in the Burkholderiaceae.</title>
        <authorList>
            <person name="Estrada-de los Santos P."/>
            <person name="Palmer M."/>
            <person name="Chavez-Ramirez B."/>
            <person name="Beukes C."/>
            <person name="Steenkamp E.T."/>
            <person name="Hirsch A.M."/>
            <person name="Manyaka P."/>
            <person name="Maluk M."/>
            <person name="Lafos M."/>
            <person name="Crook M."/>
            <person name="Gross E."/>
            <person name="Simon M.F."/>
            <person name="Bueno dos Reis Junior F."/>
            <person name="Poole P.S."/>
            <person name="Venter S.N."/>
            <person name="James E.K."/>
        </authorList>
    </citation>
    <scope>NUCLEOTIDE SEQUENCE [LARGE SCALE GENOMIC DNA]</scope>
    <source>
        <strain evidence="2 3">WSM 3937</strain>
    </source>
</reference>
<keyword evidence="3" id="KW-1185">Reference proteome</keyword>
<evidence type="ECO:0008006" key="5">
    <source>
        <dbReference type="Google" id="ProtNLM"/>
    </source>
</evidence>
<organism evidence="1 4">
    <name type="scientific">Paraburkholderia rhynchosiae</name>
    <dbReference type="NCBI Taxonomy" id="487049"/>
    <lineage>
        <taxon>Bacteria</taxon>
        <taxon>Pseudomonadati</taxon>
        <taxon>Pseudomonadota</taxon>
        <taxon>Betaproteobacteria</taxon>
        <taxon>Burkholderiales</taxon>
        <taxon>Burkholderiaceae</taxon>
        <taxon>Paraburkholderia</taxon>
    </lineage>
</organism>
<proteinExistence type="predicted"/>
<evidence type="ECO:0000313" key="1">
    <source>
        <dbReference type="EMBL" id="CAB3730338.1"/>
    </source>
</evidence>
<dbReference type="EMBL" id="CADIJZ010000027">
    <property type="protein sequence ID" value="CAB3730338.1"/>
    <property type="molecule type" value="Genomic_DNA"/>
</dbReference>
<dbReference type="Proteomes" id="UP000494205">
    <property type="component" value="Unassembled WGS sequence"/>
</dbReference>
<dbReference type="OrthoDB" id="72471at2"/>